<keyword evidence="6" id="KW-1185">Reference proteome</keyword>
<keyword evidence="3" id="KW-0804">Transcription</keyword>
<dbReference type="AlphaFoldDB" id="A0A7W1WPC1"/>
<dbReference type="InterPro" id="IPR011663">
    <property type="entry name" value="UTRA"/>
</dbReference>
<organism evidence="5 6">
    <name type="scientific">Paenactinomyces guangxiensis</name>
    <dbReference type="NCBI Taxonomy" id="1490290"/>
    <lineage>
        <taxon>Bacteria</taxon>
        <taxon>Bacillati</taxon>
        <taxon>Bacillota</taxon>
        <taxon>Bacilli</taxon>
        <taxon>Bacillales</taxon>
        <taxon>Thermoactinomycetaceae</taxon>
        <taxon>Paenactinomyces</taxon>
    </lineage>
</organism>
<evidence type="ECO:0000256" key="3">
    <source>
        <dbReference type="ARBA" id="ARBA00023163"/>
    </source>
</evidence>
<evidence type="ECO:0000256" key="1">
    <source>
        <dbReference type="ARBA" id="ARBA00023015"/>
    </source>
</evidence>
<dbReference type="InterPro" id="IPR000524">
    <property type="entry name" value="Tscrpt_reg_HTH_GntR"/>
</dbReference>
<dbReference type="PROSITE" id="PS50949">
    <property type="entry name" value="HTH_GNTR"/>
    <property type="match status" value="1"/>
</dbReference>
<keyword evidence="2" id="KW-0238">DNA-binding</keyword>
<name>A0A7W1WPC1_9BACL</name>
<evidence type="ECO:0000313" key="5">
    <source>
        <dbReference type="EMBL" id="MBA4493451.1"/>
    </source>
</evidence>
<dbReference type="Pfam" id="PF07702">
    <property type="entry name" value="UTRA"/>
    <property type="match status" value="1"/>
</dbReference>
<comment type="caution">
    <text evidence="5">The sequence shown here is derived from an EMBL/GenBank/DDBJ whole genome shotgun (WGS) entry which is preliminary data.</text>
</comment>
<reference evidence="5 6" key="1">
    <citation type="submission" date="2020-07" db="EMBL/GenBank/DDBJ databases">
        <authorList>
            <person name="Feng H."/>
        </authorList>
    </citation>
    <scope>NUCLEOTIDE SEQUENCE [LARGE SCALE GENOMIC DNA]</scope>
    <source>
        <strain evidence="6">s-10</strain>
    </source>
</reference>
<dbReference type="Pfam" id="PF00392">
    <property type="entry name" value="GntR"/>
    <property type="match status" value="1"/>
</dbReference>
<sequence>MKKTHVEFNKSEALYHQVKDILLDRIRSRAWPPNTLIPTEQELIEEFKVSRTTIRQAISLLVQDGLLEKKQGRGTIVKSPQLVGSLGRLKGFAEEVLEKGLVPHSKLIRSELSDKFYHEKQMLGLPEDAKVLVVERIRFADQTPVALERTCWPEAIGNILVKHDFNKAQYYEILEKENYFLKRAKEKISAINATIYEADLLGIRPGEALLEMTRLSFGLDDKPMEYTQTKYRSDQYHYDIELKR</sequence>
<dbReference type="PRINTS" id="PR00035">
    <property type="entry name" value="HTHGNTR"/>
</dbReference>
<dbReference type="SMART" id="SM00866">
    <property type="entry name" value="UTRA"/>
    <property type="match status" value="1"/>
</dbReference>
<dbReference type="Gene3D" id="3.40.1410.10">
    <property type="entry name" value="Chorismate lyase-like"/>
    <property type="match status" value="1"/>
</dbReference>
<protein>
    <submittedName>
        <fullName evidence="5">GntR family transcriptional regulator</fullName>
    </submittedName>
</protein>
<dbReference type="Proteomes" id="UP000535491">
    <property type="component" value="Unassembled WGS sequence"/>
</dbReference>
<dbReference type="PANTHER" id="PTHR44846">
    <property type="entry name" value="MANNOSYL-D-GLYCERATE TRANSPORT/METABOLISM SYSTEM REPRESSOR MNGR-RELATED"/>
    <property type="match status" value="1"/>
</dbReference>
<dbReference type="SMART" id="SM00345">
    <property type="entry name" value="HTH_GNTR"/>
    <property type="match status" value="1"/>
</dbReference>
<accession>A0A7W1WPC1</accession>
<dbReference type="GO" id="GO:0045892">
    <property type="term" value="P:negative regulation of DNA-templated transcription"/>
    <property type="evidence" value="ECO:0007669"/>
    <property type="project" value="TreeGrafter"/>
</dbReference>
<dbReference type="InterPro" id="IPR036388">
    <property type="entry name" value="WH-like_DNA-bd_sf"/>
</dbReference>
<dbReference type="InterPro" id="IPR050679">
    <property type="entry name" value="Bact_HTH_transcr_reg"/>
</dbReference>
<evidence type="ECO:0000313" key="6">
    <source>
        <dbReference type="Proteomes" id="UP000535491"/>
    </source>
</evidence>
<dbReference type="GO" id="GO:0003677">
    <property type="term" value="F:DNA binding"/>
    <property type="evidence" value="ECO:0007669"/>
    <property type="project" value="UniProtKB-KW"/>
</dbReference>
<dbReference type="SUPFAM" id="SSF46785">
    <property type="entry name" value="Winged helix' DNA-binding domain"/>
    <property type="match status" value="1"/>
</dbReference>
<evidence type="ECO:0000259" key="4">
    <source>
        <dbReference type="PROSITE" id="PS50949"/>
    </source>
</evidence>
<dbReference type="InterPro" id="IPR036390">
    <property type="entry name" value="WH_DNA-bd_sf"/>
</dbReference>
<dbReference type="Gene3D" id="1.10.10.10">
    <property type="entry name" value="Winged helix-like DNA-binding domain superfamily/Winged helix DNA-binding domain"/>
    <property type="match status" value="1"/>
</dbReference>
<dbReference type="InterPro" id="IPR028978">
    <property type="entry name" value="Chorismate_lyase_/UTRA_dom_sf"/>
</dbReference>
<dbReference type="RefSeq" id="WP_181750680.1">
    <property type="nucleotide sequence ID" value="NZ_JACEIQ010000002.1"/>
</dbReference>
<proteinExistence type="predicted"/>
<dbReference type="CDD" id="cd07377">
    <property type="entry name" value="WHTH_GntR"/>
    <property type="match status" value="1"/>
</dbReference>
<feature type="domain" description="HTH gntR-type" evidence="4">
    <location>
        <begin position="12"/>
        <end position="80"/>
    </location>
</feature>
<dbReference type="SUPFAM" id="SSF64288">
    <property type="entry name" value="Chorismate lyase-like"/>
    <property type="match status" value="1"/>
</dbReference>
<dbReference type="FunFam" id="1.10.10.10:FF:000079">
    <property type="entry name" value="GntR family transcriptional regulator"/>
    <property type="match status" value="1"/>
</dbReference>
<gene>
    <name evidence="5" type="ORF">H1191_03920</name>
</gene>
<dbReference type="PANTHER" id="PTHR44846:SF1">
    <property type="entry name" value="MANNOSYL-D-GLYCERATE TRANSPORT_METABOLISM SYSTEM REPRESSOR MNGR-RELATED"/>
    <property type="match status" value="1"/>
</dbReference>
<dbReference type="GO" id="GO:0003700">
    <property type="term" value="F:DNA-binding transcription factor activity"/>
    <property type="evidence" value="ECO:0007669"/>
    <property type="project" value="InterPro"/>
</dbReference>
<evidence type="ECO:0000256" key="2">
    <source>
        <dbReference type="ARBA" id="ARBA00023125"/>
    </source>
</evidence>
<dbReference type="EMBL" id="JACEIQ010000002">
    <property type="protein sequence ID" value="MBA4493451.1"/>
    <property type="molecule type" value="Genomic_DNA"/>
</dbReference>
<keyword evidence="1" id="KW-0805">Transcription regulation</keyword>